<dbReference type="PROSITE" id="PS50871">
    <property type="entry name" value="C1Q"/>
    <property type="match status" value="1"/>
</dbReference>
<dbReference type="GO" id="GO:0005576">
    <property type="term" value="C:extracellular region"/>
    <property type="evidence" value="ECO:0007669"/>
    <property type="project" value="UniProtKB-SubCell"/>
</dbReference>
<dbReference type="GeneTree" id="ENSGT00940000161091"/>
<evidence type="ECO:0000313" key="9">
    <source>
        <dbReference type="Proteomes" id="UP000314986"/>
    </source>
</evidence>
<keyword evidence="3 6" id="KW-0732">Signal</keyword>
<comment type="subcellular location">
    <subcellularLocation>
        <location evidence="1">Secreted</location>
    </subcellularLocation>
</comment>
<dbReference type="OMA" id="RGTNEYP"/>
<feature type="domain" description="C1q" evidence="7">
    <location>
        <begin position="107"/>
        <end position="236"/>
    </location>
</feature>
<dbReference type="SUPFAM" id="SSF49842">
    <property type="entry name" value="TNF-like"/>
    <property type="match status" value="1"/>
</dbReference>
<sequence length="236" mass="24883">MHPVSVCLALLCVVMFPVAEESGVPGIPGMPGIPGNPGRDGRDSVKGPRGKPGSLGAGPGESERGEKGDAGRVGQPGKRGHSGKQGAKGEPGIPGERGDVGKSGHHKSSLKSAFSARRAGNESPPRDTPIVFSRDISNDQQHYDNTTGKFTCYINGYYYFVYHATSNSNLCLGLIKNGEKKVGFCNRGGAQQVTSGGSVLHLNINDTVWLEPTDYNAMLGSEDTNSFFSGFLIFPD</sequence>
<dbReference type="InterPro" id="IPR001073">
    <property type="entry name" value="C1q_dom"/>
</dbReference>
<reference evidence="9" key="1">
    <citation type="journal article" date="2006" name="Science">
        <title>Ancient noncoding elements conserved in the human genome.</title>
        <authorList>
            <person name="Venkatesh B."/>
            <person name="Kirkness E.F."/>
            <person name="Loh Y.H."/>
            <person name="Halpern A.L."/>
            <person name="Lee A.P."/>
            <person name="Johnson J."/>
            <person name="Dandona N."/>
            <person name="Viswanathan L.D."/>
            <person name="Tay A."/>
            <person name="Venter J.C."/>
            <person name="Strausberg R.L."/>
            <person name="Brenner S."/>
        </authorList>
    </citation>
    <scope>NUCLEOTIDE SEQUENCE [LARGE SCALE GENOMIC DNA]</scope>
</reference>
<dbReference type="GO" id="GO:0005581">
    <property type="term" value="C:collagen trimer"/>
    <property type="evidence" value="ECO:0007669"/>
    <property type="project" value="UniProtKB-KW"/>
</dbReference>
<evidence type="ECO:0000259" key="7">
    <source>
        <dbReference type="PROSITE" id="PS50871"/>
    </source>
</evidence>
<dbReference type="Ensembl" id="ENSCMIT00000016692.1">
    <property type="protein sequence ID" value="ENSCMIP00000016362.1"/>
    <property type="gene ID" value="ENSCMIG00000007887.1"/>
</dbReference>
<reference evidence="9" key="2">
    <citation type="journal article" date="2007" name="PLoS Biol.">
        <title>Survey sequencing and comparative analysis of the elephant shark (Callorhinchus milii) genome.</title>
        <authorList>
            <person name="Venkatesh B."/>
            <person name="Kirkness E.F."/>
            <person name="Loh Y.H."/>
            <person name="Halpern A.L."/>
            <person name="Lee A.P."/>
            <person name="Johnson J."/>
            <person name="Dandona N."/>
            <person name="Viswanathan L.D."/>
            <person name="Tay A."/>
            <person name="Venter J.C."/>
            <person name="Strausberg R.L."/>
            <person name="Brenner S."/>
        </authorList>
    </citation>
    <scope>NUCLEOTIDE SEQUENCE [LARGE SCALE GENOMIC DNA]</scope>
</reference>
<organism evidence="8 9">
    <name type="scientific">Callorhinchus milii</name>
    <name type="common">Ghost shark</name>
    <dbReference type="NCBI Taxonomy" id="7868"/>
    <lineage>
        <taxon>Eukaryota</taxon>
        <taxon>Metazoa</taxon>
        <taxon>Chordata</taxon>
        <taxon>Craniata</taxon>
        <taxon>Vertebrata</taxon>
        <taxon>Chondrichthyes</taxon>
        <taxon>Holocephali</taxon>
        <taxon>Chimaeriformes</taxon>
        <taxon>Callorhinchidae</taxon>
        <taxon>Callorhinchus</taxon>
    </lineage>
</organism>
<reference evidence="8" key="4">
    <citation type="submission" date="2025-08" db="UniProtKB">
        <authorList>
            <consortium name="Ensembl"/>
        </authorList>
    </citation>
    <scope>IDENTIFICATION</scope>
</reference>
<evidence type="ECO:0000256" key="6">
    <source>
        <dbReference type="SAM" id="SignalP"/>
    </source>
</evidence>
<dbReference type="PANTHER" id="PTHR15427:SF29">
    <property type="entry name" value="COMPLEMENT C1Q SUBCOMPONENT SUBUNIT C"/>
    <property type="match status" value="1"/>
</dbReference>
<protein>
    <submittedName>
        <fullName evidence="8">Complement C1q B chain</fullName>
    </submittedName>
</protein>
<keyword evidence="2" id="KW-0964">Secreted</keyword>
<dbReference type="InParanoid" id="A0A4W3HMM5"/>
<dbReference type="SMART" id="SM00110">
    <property type="entry name" value="C1Q"/>
    <property type="match status" value="1"/>
</dbReference>
<evidence type="ECO:0000256" key="1">
    <source>
        <dbReference type="ARBA" id="ARBA00004613"/>
    </source>
</evidence>
<dbReference type="Pfam" id="PF00386">
    <property type="entry name" value="C1q"/>
    <property type="match status" value="1"/>
</dbReference>
<gene>
    <name evidence="8" type="primary">c1qb</name>
</gene>
<dbReference type="AlphaFoldDB" id="A0A4W3HMM5"/>
<dbReference type="PANTHER" id="PTHR15427">
    <property type="entry name" value="EMILIN ELASTIN MICROFIBRIL INTERFACE-LOCATED PROTEIN ELASTIN MICROFIBRIL INTERFACER"/>
    <property type="match status" value="1"/>
</dbReference>
<dbReference type="FunFam" id="2.60.120.40:FF:000001">
    <property type="entry name" value="Complement C1q B chain"/>
    <property type="match status" value="1"/>
</dbReference>
<keyword evidence="4" id="KW-0176">Collagen</keyword>
<feature type="chain" id="PRO_5021358869" evidence="6">
    <location>
        <begin position="22"/>
        <end position="236"/>
    </location>
</feature>
<reference evidence="9" key="3">
    <citation type="journal article" date="2014" name="Nature">
        <title>Elephant shark genome provides unique insights into gnathostome evolution.</title>
        <authorList>
            <consortium name="International Elephant Shark Genome Sequencing Consortium"/>
            <person name="Venkatesh B."/>
            <person name="Lee A.P."/>
            <person name="Ravi V."/>
            <person name="Maurya A.K."/>
            <person name="Lian M.M."/>
            <person name="Swann J.B."/>
            <person name="Ohta Y."/>
            <person name="Flajnik M.F."/>
            <person name="Sutoh Y."/>
            <person name="Kasahara M."/>
            <person name="Hoon S."/>
            <person name="Gangu V."/>
            <person name="Roy S.W."/>
            <person name="Irimia M."/>
            <person name="Korzh V."/>
            <person name="Kondrychyn I."/>
            <person name="Lim Z.W."/>
            <person name="Tay B.H."/>
            <person name="Tohari S."/>
            <person name="Kong K.W."/>
            <person name="Ho S."/>
            <person name="Lorente-Galdos B."/>
            <person name="Quilez J."/>
            <person name="Marques-Bonet T."/>
            <person name="Raney B.J."/>
            <person name="Ingham P.W."/>
            <person name="Tay A."/>
            <person name="Hillier L.W."/>
            <person name="Minx P."/>
            <person name="Boehm T."/>
            <person name="Wilson R.K."/>
            <person name="Brenner S."/>
            <person name="Warren W.C."/>
        </authorList>
    </citation>
    <scope>NUCLEOTIDE SEQUENCE [LARGE SCALE GENOMIC DNA]</scope>
</reference>
<dbReference type="Gene3D" id="2.60.120.40">
    <property type="match status" value="1"/>
</dbReference>
<accession>A0A4W3HMM5</accession>
<dbReference type="PRINTS" id="PR00007">
    <property type="entry name" value="COMPLEMNTC1Q"/>
</dbReference>
<evidence type="ECO:0000256" key="5">
    <source>
        <dbReference type="SAM" id="MobiDB-lite"/>
    </source>
</evidence>
<feature type="region of interest" description="Disordered" evidence="5">
    <location>
        <begin position="21"/>
        <end position="132"/>
    </location>
</feature>
<dbReference type="InterPro" id="IPR050392">
    <property type="entry name" value="Collagen/C1q_domain"/>
</dbReference>
<evidence type="ECO:0000256" key="2">
    <source>
        <dbReference type="ARBA" id="ARBA00022525"/>
    </source>
</evidence>
<evidence type="ECO:0000256" key="4">
    <source>
        <dbReference type="ARBA" id="ARBA00023119"/>
    </source>
</evidence>
<feature type="compositionally biased region" description="Basic and acidic residues" evidence="5">
    <location>
        <begin position="61"/>
        <end position="70"/>
    </location>
</feature>
<dbReference type="Proteomes" id="UP000314986">
    <property type="component" value="Unassembled WGS sequence"/>
</dbReference>
<dbReference type="InterPro" id="IPR008983">
    <property type="entry name" value="Tumour_necrosis_fac-like_dom"/>
</dbReference>
<name>A0A4W3HMM5_CALMI</name>
<feature type="signal peptide" evidence="6">
    <location>
        <begin position="1"/>
        <end position="21"/>
    </location>
</feature>
<reference evidence="8" key="5">
    <citation type="submission" date="2025-09" db="UniProtKB">
        <authorList>
            <consortium name="Ensembl"/>
        </authorList>
    </citation>
    <scope>IDENTIFICATION</scope>
</reference>
<proteinExistence type="predicted"/>
<evidence type="ECO:0000313" key="8">
    <source>
        <dbReference type="Ensembl" id="ENSCMIP00000016362.1"/>
    </source>
</evidence>
<dbReference type="STRING" id="7868.ENSCMIP00000016362"/>
<evidence type="ECO:0000256" key="3">
    <source>
        <dbReference type="ARBA" id="ARBA00022729"/>
    </source>
</evidence>
<keyword evidence="9" id="KW-1185">Reference proteome</keyword>